<feature type="domain" description="FecR protein" evidence="2">
    <location>
        <begin position="61"/>
        <end position="163"/>
    </location>
</feature>
<evidence type="ECO:0000313" key="4">
    <source>
        <dbReference type="Proteomes" id="UP000445696"/>
    </source>
</evidence>
<dbReference type="AlphaFoldDB" id="A0A845MI07"/>
<gene>
    <name evidence="3" type="ORF">GQF03_13960</name>
</gene>
<dbReference type="OrthoDB" id="6038785at2"/>
<reference evidence="3 4" key="1">
    <citation type="journal article" date="2014" name="Int. J. Syst. Evol. Microbiol.">
        <title>Sneathiella chungangensis sp. nov., isolated from a marine sand, and emended description of the genus Sneathiella.</title>
        <authorList>
            <person name="Siamphan C."/>
            <person name="Kim H."/>
            <person name="Lee J.S."/>
            <person name="Kim W."/>
        </authorList>
    </citation>
    <scope>NUCLEOTIDE SEQUENCE [LARGE SCALE GENOMIC DNA]</scope>
    <source>
        <strain evidence="3 4">KCTC 32476</strain>
    </source>
</reference>
<feature type="chain" id="PRO_5032779655" description="FecR protein domain-containing protein" evidence="1">
    <location>
        <begin position="26"/>
        <end position="211"/>
    </location>
</feature>
<evidence type="ECO:0000256" key="1">
    <source>
        <dbReference type="SAM" id="SignalP"/>
    </source>
</evidence>
<dbReference type="PANTHER" id="PTHR38731">
    <property type="entry name" value="LIPL45-RELATED LIPOPROTEIN-RELATED"/>
    <property type="match status" value="1"/>
</dbReference>
<accession>A0A845MI07</accession>
<sequence>MFKKFCLASAMIIVGIVASTAQSLAANPDVGSVTRLENDASIIRAGSEIPLEIGAAIKENDEITSGKDARVEITFTDGTTLRIGENARIGIDEFLYDPDNNVGNAIIGALQGPFRFITGKIGELKNKRIEVKSSLATIGIRGTDFWGGPSQGTYGVFLFEGTIVVFNAQGGRIVSVPGTGVDVDGADKAPAAAEAWGSARAEAALATVTFR</sequence>
<evidence type="ECO:0000313" key="3">
    <source>
        <dbReference type="EMBL" id="MZR23439.1"/>
    </source>
</evidence>
<feature type="signal peptide" evidence="1">
    <location>
        <begin position="1"/>
        <end position="25"/>
    </location>
</feature>
<proteinExistence type="predicted"/>
<organism evidence="3 4">
    <name type="scientific">Sneathiella chungangensis</name>
    <dbReference type="NCBI Taxonomy" id="1418234"/>
    <lineage>
        <taxon>Bacteria</taxon>
        <taxon>Pseudomonadati</taxon>
        <taxon>Pseudomonadota</taxon>
        <taxon>Alphaproteobacteria</taxon>
        <taxon>Sneathiellales</taxon>
        <taxon>Sneathiellaceae</taxon>
        <taxon>Sneathiella</taxon>
    </lineage>
</organism>
<dbReference type="Proteomes" id="UP000445696">
    <property type="component" value="Unassembled WGS sequence"/>
</dbReference>
<dbReference type="RefSeq" id="WP_161339911.1">
    <property type="nucleotide sequence ID" value="NZ_JBHSDG010000003.1"/>
</dbReference>
<name>A0A845MI07_9PROT</name>
<keyword evidence="1" id="KW-0732">Signal</keyword>
<protein>
    <recommendedName>
        <fullName evidence="2">FecR protein domain-containing protein</fullName>
    </recommendedName>
</protein>
<dbReference type="EMBL" id="WTVA01000015">
    <property type="protein sequence ID" value="MZR23439.1"/>
    <property type="molecule type" value="Genomic_DNA"/>
</dbReference>
<evidence type="ECO:0000259" key="2">
    <source>
        <dbReference type="Pfam" id="PF04773"/>
    </source>
</evidence>
<dbReference type="Pfam" id="PF04773">
    <property type="entry name" value="FecR"/>
    <property type="match status" value="1"/>
</dbReference>
<keyword evidence="4" id="KW-1185">Reference proteome</keyword>
<comment type="caution">
    <text evidence="3">The sequence shown here is derived from an EMBL/GenBank/DDBJ whole genome shotgun (WGS) entry which is preliminary data.</text>
</comment>
<dbReference type="InterPro" id="IPR006860">
    <property type="entry name" value="FecR"/>
</dbReference>